<organism evidence="9 10">
    <name type="scientific">Rickenella mellea</name>
    <dbReference type="NCBI Taxonomy" id="50990"/>
    <lineage>
        <taxon>Eukaryota</taxon>
        <taxon>Fungi</taxon>
        <taxon>Dikarya</taxon>
        <taxon>Basidiomycota</taxon>
        <taxon>Agaricomycotina</taxon>
        <taxon>Agaricomycetes</taxon>
        <taxon>Hymenochaetales</taxon>
        <taxon>Rickenellaceae</taxon>
        <taxon>Rickenella</taxon>
    </lineage>
</organism>
<evidence type="ECO:0000256" key="5">
    <source>
        <dbReference type="ARBA" id="ARBA00023242"/>
    </source>
</evidence>
<reference evidence="9 10" key="1">
    <citation type="submission" date="2018-06" db="EMBL/GenBank/DDBJ databases">
        <title>A transcriptomic atlas of mushroom development highlights an independent origin of complex multicellularity.</title>
        <authorList>
            <consortium name="DOE Joint Genome Institute"/>
            <person name="Krizsan K."/>
            <person name="Almasi E."/>
            <person name="Merenyi Z."/>
            <person name="Sahu N."/>
            <person name="Viragh M."/>
            <person name="Koszo T."/>
            <person name="Mondo S."/>
            <person name="Kiss B."/>
            <person name="Balint B."/>
            <person name="Kues U."/>
            <person name="Barry K."/>
            <person name="Hegedus J.C."/>
            <person name="Henrissat B."/>
            <person name="Johnson J."/>
            <person name="Lipzen A."/>
            <person name="Ohm R."/>
            <person name="Nagy I."/>
            <person name="Pangilinan J."/>
            <person name="Yan J."/>
            <person name="Xiong Y."/>
            <person name="Grigoriev I.V."/>
            <person name="Hibbett D.S."/>
            <person name="Nagy L.G."/>
        </authorList>
    </citation>
    <scope>NUCLEOTIDE SEQUENCE [LARGE SCALE GENOMIC DNA]</scope>
    <source>
        <strain evidence="9 10">SZMC22713</strain>
    </source>
</reference>
<evidence type="ECO:0000256" key="1">
    <source>
        <dbReference type="ARBA" id="ARBA00004473"/>
    </source>
</evidence>
<evidence type="ECO:0000313" key="9">
    <source>
        <dbReference type="EMBL" id="TDL28193.1"/>
    </source>
</evidence>
<feature type="transmembrane region" description="Helical" evidence="7">
    <location>
        <begin position="219"/>
        <end position="241"/>
    </location>
</feature>
<keyword evidence="3 7" id="KW-1133">Transmembrane helix</keyword>
<dbReference type="GO" id="GO:0071765">
    <property type="term" value="P:nuclear inner membrane organization"/>
    <property type="evidence" value="ECO:0007669"/>
    <property type="project" value="InterPro"/>
</dbReference>
<accession>A0A4Y7QKL8</accession>
<dbReference type="InterPro" id="IPR042321">
    <property type="entry name" value="Ima1"/>
</dbReference>
<feature type="domain" description="Ima1 N-terminal" evidence="8">
    <location>
        <begin position="10"/>
        <end position="139"/>
    </location>
</feature>
<dbReference type="InterPro" id="IPR018617">
    <property type="entry name" value="Ima1_N"/>
</dbReference>
<evidence type="ECO:0000256" key="2">
    <source>
        <dbReference type="ARBA" id="ARBA00022692"/>
    </source>
</evidence>
<dbReference type="PANTHER" id="PTHR28538:SF1">
    <property type="entry name" value="INTEGRAL INNER NUCLEAR MEMBRANE PROTEIN IMA1"/>
    <property type="match status" value="1"/>
</dbReference>
<proteinExistence type="predicted"/>
<feature type="transmembrane region" description="Helical" evidence="7">
    <location>
        <begin position="309"/>
        <end position="329"/>
    </location>
</feature>
<name>A0A4Y7QKL8_9AGAM</name>
<gene>
    <name evidence="9" type="ORF">BD410DRAFT_713465</name>
</gene>
<dbReference type="Proteomes" id="UP000294933">
    <property type="component" value="Unassembled WGS sequence"/>
</dbReference>
<dbReference type="EMBL" id="ML170158">
    <property type="protein sequence ID" value="TDL28193.1"/>
    <property type="molecule type" value="Genomic_DNA"/>
</dbReference>
<evidence type="ECO:0000256" key="4">
    <source>
        <dbReference type="ARBA" id="ARBA00023136"/>
    </source>
</evidence>
<protein>
    <recommendedName>
        <fullName evidence="8">Ima1 N-terminal domain-containing protein</fullName>
    </recommendedName>
</protein>
<dbReference type="GO" id="GO:0044732">
    <property type="term" value="C:mitotic spindle pole body"/>
    <property type="evidence" value="ECO:0007669"/>
    <property type="project" value="TreeGrafter"/>
</dbReference>
<keyword evidence="4 7" id="KW-0472">Membrane</keyword>
<evidence type="ECO:0000256" key="3">
    <source>
        <dbReference type="ARBA" id="ARBA00022989"/>
    </source>
</evidence>
<evidence type="ECO:0000313" key="10">
    <source>
        <dbReference type="Proteomes" id="UP000294933"/>
    </source>
</evidence>
<feature type="region of interest" description="Disordered" evidence="6">
    <location>
        <begin position="407"/>
        <end position="432"/>
    </location>
</feature>
<dbReference type="GO" id="GO:0034506">
    <property type="term" value="C:chromosome, centromeric core domain"/>
    <property type="evidence" value="ECO:0007669"/>
    <property type="project" value="TreeGrafter"/>
</dbReference>
<comment type="subcellular location">
    <subcellularLocation>
        <location evidence="1">Nucleus inner membrane</location>
        <topology evidence="1">Multi-pass membrane protein</topology>
    </subcellularLocation>
</comment>
<feature type="transmembrane region" description="Helical" evidence="7">
    <location>
        <begin position="262"/>
        <end position="285"/>
    </location>
</feature>
<dbReference type="STRING" id="50990.A0A4Y7QKL8"/>
<keyword evidence="5" id="KW-0539">Nucleus</keyword>
<feature type="region of interest" description="Disordered" evidence="6">
    <location>
        <begin position="349"/>
        <end position="370"/>
    </location>
</feature>
<dbReference type="OrthoDB" id="5966927at2759"/>
<evidence type="ECO:0000256" key="7">
    <source>
        <dbReference type="SAM" id="Phobius"/>
    </source>
</evidence>
<dbReference type="GO" id="GO:0005637">
    <property type="term" value="C:nuclear inner membrane"/>
    <property type="evidence" value="ECO:0007669"/>
    <property type="project" value="UniProtKB-SubCell"/>
</dbReference>
<feature type="transmembrane region" description="Helical" evidence="7">
    <location>
        <begin position="191"/>
        <end position="213"/>
    </location>
</feature>
<keyword evidence="10" id="KW-1185">Reference proteome</keyword>
<evidence type="ECO:0000259" key="8">
    <source>
        <dbReference type="Pfam" id="PF09779"/>
    </source>
</evidence>
<sequence>MSLFGRRSTVTCFYCQSVVTPRNPRSFQCPRCTCWNRYDAHGEIVSEEPAMHDEALNARSFAKRASPNKNHLPSIASSSRGPFCHTCQTNQTLLVNLLSNYLPKPEDPTYAGRLESLPEYTASLQTRYPPVCSECLPAVEERIREKDHMARTQALGGVLKESRGYDRQRLNAQANASKLARQIFVWKIRGILWLLTLFTVVGGYVGGMFEILVPQICYSAAPVLPFLAVTSLTWTFWDPTYSVSRRSKQQGRQVRIDGRQTYIRLQFLSWICRTTTATLIFWLWLYPRSHLRDLFITTWPIIDMETRRLWFVFGLTLELSILMFSYLSIRIHQPPSVRLVDTTVRLPTSRAHTVEPQSRPTSPQPQSKLPASEPDLFATLSLSANPVVSNYAVNPIFGHPSLRSVAQPSPIKASPVDNPDAMDWEPSPRYPDNDRHIGRMEDGFDDDADPILRPQRFFAPEQPTGLEGLLMRTRLMDDGSPTRGQETRRTSHTNQWNWNWIYALSSIPVVVIAIVLWVVRRREKE</sequence>
<dbReference type="Pfam" id="PF09779">
    <property type="entry name" value="Ima1_N"/>
    <property type="match status" value="1"/>
</dbReference>
<evidence type="ECO:0000256" key="6">
    <source>
        <dbReference type="SAM" id="MobiDB-lite"/>
    </source>
</evidence>
<feature type="compositionally biased region" description="Low complexity" evidence="6">
    <location>
        <begin position="356"/>
        <end position="367"/>
    </location>
</feature>
<dbReference type="GO" id="GO:0034992">
    <property type="term" value="C:microtubule organizing center attachment site"/>
    <property type="evidence" value="ECO:0007669"/>
    <property type="project" value="TreeGrafter"/>
</dbReference>
<feature type="transmembrane region" description="Helical" evidence="7">
    <location>
        <begin position="498"/>
        <end position="519"/>
    </location>
</feature>
<keyword evidence="2 7" id="KW-0812">Transmembrane</keyword>
<dbReference type="AlphaFoldDB" id="A0A4Y7QKL8"/>
<dbReference type="VEuPathDB" id="FungiDB:BD410DRAFT_713465"/>
<dbReference type="PANTHER" id="PTHR28538">
    <property type="entry name" value="INTEGRAL INNER NUCLEAR MEMBRANE PROTEIN IMA1"/>
    <property type="match status" value="1"/>
</dbReference>